<protein>
    <submittedName>
        <fullName evidence="1">Uncharacterized protein</fullName>
    </submittedName>
</protein>
<dbReference type="AlphaFoldDB" id="A0AAN7MV73"/>
<sequence>MQTRYKEEIFYNEGGETLAQVAQRGGRCPIPGNIQDPNSNNKWEDAEESHHECTGGLIIQFSFETAKRRNEIHSSGCIVQEVNPICFAGGSCWEGPSQLIEEARKLRHKEGKHFAQGIEEDLRQGNLGRGEAVPTCLVFQRLAEAMPDLKGWIEPLRAFRGQGRARVVVVQPYGEATLPVLAEVLPTSLDDKAASSCRHNLGAGRPKIGPSDSNLSISENTFGSEGLHLLQFADGCSAQRAQKRCMSGQNGWERTGNRIAAIWTPVFKIQDPGFSKKPVLIRPSKLVLAYAERQESCTGGHVRVERKISRKILLQRDGRVLPLRLCQGAVRPFQRQRGLREVWHPSLATRPPAQMNANDPVRGCII</sequence>
<reference evidence="1 2" key="1">
    <citation type="journal article" date="2023" name="J. Hered.">
        <title>Chromosome-level genome of the wood stork (Mycteria americana) provides insight into avian chromosome evolution.</title>
        <authorList>
            <person name="Flamio R. Jr."/>
            <person name="Ramstad K.M."/>
        </authorList>
    </citation>
    <scope>NUCLEOTIDE SEQUENCE [LARGE SCALE GENOMIC DNA]</scope>
    <source>
        <strain evidence="1">JAX WOST 10</strain>
    </source>
</reference>
<gene>
    <name evidence="1" type="ORF">QYF61_009199</name>
</gene>
<organism evidence="1 2">
    <name type="scientific">Mycteria americana</name>
    <name type="common">Wood stork</name>
    <dbReference type="NCBI Taxonomy" id="33587"/>
    <lineage>
        <taxon>Eukaryota</taxon>
        <taxon>Metazoa</taxon>
        <taxon>Chordata</taxon>
        <taxon>Craniata</taxon>
        <taxon>Vertebrata</taxon>
        <taxon>Euteleostomi</taxon>
        <taxon>Archelosauria</taxon>
        <taxon>Archosauria</taxon>
        <taxon>Dinosauria</taxon>
        <taxon>Saurischia</taxon>
        <taxon>Theropoda</taxon>
        <taxon>Coelurosauria</taxon>
        <taxon>Aves</taxon>
        <taxon>Neognathae</taxon>
        <taxon>Neoaves</taxon>
        <taxon>Aequornithes</taxon>
        <taxon>Ciconiiformes</taxon>
        <taxon>Ciconiidae</taxon>
        <taxon>Mycteria</taxon>
    </lineage>
</organism>
<comment type="caution">
    <text evidence="1">The sequence shown here is derived from an EMBL/GenBank/DDBJ whole genome shotgun (WGS) entry which is preliminary data.</text>
</comment>
<feature type="non-terminal residue" evidence="1">
    <location>
        <position position="366"/>
    </location>
</feature>
<proteinExistence type="predicted"/>
<name>A0AAN7MV73_MYCAM</name>
<evidence type="ECO:0000313" key="1">
    <source>
        <dbReference type="EMBL" id="KAK4814152.1"/>
    </source>
</evidence>
<accession>A0AAN7MV73</accession>
<evidence type="ECO:0000313" key="2">
    <source>
        <dbReference type="Proteomes" id="UP001333110"/>
    </source>
</evidence>
<keyword evidence="2" id="KW-1185">Reference proteome</keyword>
<dbReference type="EMBL" id="JAUNZN010000011">
    <property type="protein sequence ID" value="KAK4814152.1"/>
    <property type="molecule type" value="Genomic_DNA"/>
</dbReference>
<dbReference type="Proteomes" id="UP001333110">
    <property type="component" value="Unassembled WGS sequence"/>
</dbReference>